<name>A0A0H3BUW5_SALNS</name>
<reference evidence="1 2" key="1">
    <citation type="journal article" date="2011" name="J. Bacteriol.">
        <title>Comparative genomics of 28 Salmonella enterica isolates: evidence for CRISPR-mediated adaptive sublineage evolution.</title>
        <authorList>
            <person name="Fricke W.F."/>
            <person name="Mammel M.K."/>
            <person name="McDermott P.F."/>
            <person name="Tartera C."/>
            <person name="White D.G."/>
            <person name="Leclerc J.E."/>
            <person name="Ravel J."/>
            <person name="Cebula T.A."/>
        </authorList>
    </citation>
    <scope>NUCLEOTIDE SEQUENCE [LARGE SCALE GENOMIC DNA]</scope>
    <source>
        <strain evidence="1 2">SL254</strain>
    </source>
</reference>
<gene>
    <name evidence="1" type="ordered locus">SNSL254_A2000</name>
</gene>
<dbReference type="AlphaFoldDB" id="A0A0H3BUW5"/>
<dbReference type="EMBL" id="CP001113">
    <property type="protein sequence ID" value="ACF65536.1"/>
    <property type="molecule type" value="Genomic_DNA"/>
</dbReference>
<evidence type="ECO:0000313" key="1">
    <source>
        <dbReference type="EMBL" id="ACF65536.1"/>
    </source>
</evidence>
<sequence>MSPVRRKLLLQQLREFHITVSSIAERIYIFLAKQRYAAEILDL</sequence>
<protein>
    <submittedName>
        <fullName evidence="1">Uncharacterized protein</fullName>
    </submittedName>
</protein>
<evidence type="ECO:0000313" key="2">
    <source>
        <dbReference type="Proteomes" id="UP000008824"/>
    </source>
</evidence>
<dbReference type="Proteomes" id="UP000008824">
    <property type="component" value="Chromosome"/>
</dbReference>
<dbReference type="KEGG" id="see:SNSL254_A2000"/>
<dbReference type="HOGENOM" id="CLU_3239301_0_0_6"/>
<organism evidence="1 2">
    <name type="scientific">Salmonella newport (strain SL254)</name>
    <dbReference type="NCBI Taxonomy" id="423368"/>
    <lineage>
        <taxon>Bacteria</taxon>
        <taxon>Pseudomonadati</taxon>
        <taxon>Pseudomonadota</taxon>
        <taxon>Gammaproteobacteria</taxon>
        <taxon>Enterobacterales</taxon>
        <taxon>Enterobacteriaceae</taxon>
        <taxon>Salmonella</taxon>
    </lineage>
</organism>
<proteinExistence type="predicted"/>
<accession>A0A0H3BUW5</accession>